<evidence type="ECO:0000313" key="3">
    <source>
        <dbReference type="Proteomes" id="UP000250006"/>
    </source>
</evidence>
<keyword evidence="3" id="KW-1185">Reference proteome</keyword>
<dbReference type="EMBL" id="UAPQ01000001">
    <property type="protein sequence ID" value="SPT52830.1"/>
    <property type="molecule type" value="Genomic_DNA"/>
</dbReference>
<dbReference type="Proteomes" id="UP000250006">
    <property type="component" value="Unassembled WGS sequence"/>
</dbReference>
<comment type="caution">
    <text evidence="2">The sequence shown here is derived from an EMBL/GenBank/DDBJ whole genome shotgun (WGS) entry which is preliminary data.</text>
</comment>
<evidence type="ECO:0000313" key="2">
    <source>
        <dbReference type="EMBL" id="SPT52830.1"/>
    </source>
</evidence>
<protein>
    <submittedName>
        <fullName evidence="2">Uncharacterized protein</fullName>
    </submittedName>
</protein>
<sequence>MSPLSTIKHQLRERFARPGQAGGLVPWSDPEAL</sequence>
<reference evidence="2 3" key="1">
    <citation type="submission" date="2018-06" db="EMBL/GenBank/DDBJ databases">
        <authorList>
            <consortium name="Pathogen Informatics"/>
            <person name="Doyle S."/>
        </authorList>
    </citation>
    <scope>NUCLEOTIDE SEQUENCE [LARGE SCALE GENOMIC DNA]</scope>
    <source>
        <strain evidence="2 3">NCTC11535</strain>
    </source>
</reference>
<name>A0ABY1VL56_9ACTO</name>
<feature type="region of interest" description="Disordered" evidence="1">
    <location>
        <begin position="1"/>
        <end position="33"/>
    </location>
</feature>
<proteinExistence type="predicted"/>
<gene>
    <name evidence="2" type="ORF">NCTC11535_00484</name>
</gene>
<evidence type="ECO:0000256" key="1">
    <source>
        <dbReference type="SAM" id="MobiDB-lite"/>
    </source>
</evidence>
<organism evidence="2 3">
    <name type="scientific">Actinomyces bovis</name>
    <dbReference type="NCBI Taxonomy" id="1658"/>
    <lineage>
        <taxon>Bacteria</taxon>
        <taxon>Bacillati</taxon>
        <taxon>Actinomycetota</taxon>
        <taxon>Actinomycetes</taxon>
        <taxon>Actinomycetales</taxon>
        <taxon>Actinomycetaceae</taxon>
        <taxon>Actinomyces</taxon>
    </lineage>
</organism>
<accession>A0ABY1VL56</accession>